<comment type="caution">
    <text evidence="1">The sequence shown here is derived from an EMBL/GenBank/DDBJ whole genome shotgun (WGS) entry which is preliminary data.</text>
</comment>
<dbReference type="Proteomes" id="UP001151760">
    <property type="component" value="Unassembled WGS sequence"/>
</dbReference>
<feature type="non-terminal residue" evidence="1">
    <location>
        <position position="293"/>
    </location>
</feature>
<sequence length="293" mass="32498">MHIMLLERAITQHYSTPINNHLRSSSNIRNQAVVQDGRVDIQSKNVGYAGNGNRNAGRQNRNQVTNARNGLVQSIEEYDQNAQRNPRTESTPGKTNMLLALKDEDGAHLDDEENDFMLDNAYGDNTLEELNAAKSIAIHTKDAQSLIDMIHSIALTRKVIKVLDSGVLMAKARSVALQGGRVVGGSVCKKGDEGGVCLVTKYCSKQGGKEVGKVLGGDVVVRSWKLTFICHWANPFKDFERSNVPRIKLSSFSESDDTFTSLQALSNLHYLFSGFMDYFWSRELNISNFGRAN</sequence>
<keyword evidence="2" id="KW-1185">Reference proteome</keyword>
<organism evidence="1 2">
    <name type="scientific">Tanacetum coccineum</name>
    <dbReference type="NCBI Taxonomy" id="301880"/>
    <lineage>
        <taxon>Eukaryota</taxon>
        <taxon>Viridiplantae</taxon>
        <taxon>Streptophyta</taxon>
        <taxon>Embryophyta</taxon>
        <taxon>Tracheophyta</taxon>
        <taxon>Spermatophyta</taxon>
        <taxon>Magnoliopsida</taxon>
        <taxon>eudicotyledons</taxon>
        <taxon>Gunneridae</taxon>
        <taxon>Pentapetalae</taxon>
        <taxon>asterids</taxon>
        <taxon>campanulids</taxon>
        <taxon>Asterales</taxon>
        <taxon>Asteraceae</taxon>
        <taxon>Asteroideae</taxon>
        <taxon>Anthemideae</taxon>
        <taxon>Anthemidinae</taxon>
        <taxon>Tanacetum</taxon>
    </lineage>
</organism>
<accession>A0ABQ5BFQ5</accession>
<gene>
    <name evidence="1" type="ORF">Tco_0860713</name>
</gene>
<protein>
    <submittedName>
        <fullName evidence="1">Uncharacterized protein</fullName>
    </submittedName>
</protein>
<reference evidence="1" key="1">
    <citation type="journal article" date="2022" name="Int. J. Mol. Sci.">
        <title>Draft Genome of Tanacetum Coccineum: Genomic Comparison of Closely Related Tanacetum-Family Plants.</title>
        <authorList>
            <person name="Yamashiro T."/>
            <person name="Shiraishi A."/>
            <person name="Nakayama K."/>
            <person name="Satake H."/>
        </authorList>
    </citation>
    <scope>NUCLEOTIDE SEQUENCE</scope>
</reference>
<name>A0ABQ5BFQ5_9ASTR</name>
<evidence type="ECO:0000313" key="1">
    <source>
        <dbReference type="EMBL" id="GJT13671.1"/>
    </source>
</evidence>
<evidence type="ECO:0000313" key="2">
    <source>
        <dbReference type="Proteomes" id="UP001151760"/>
    </source>
</evidence>
<proteinExistence type="predicted"/>
<dbReference type="EMBL" id="BQNB010013248">
    <property type="protein sequence ID" value="GJT13671.1"/>
    <property type="molecule type" value="Genomic_DNA"/>
</dbReference>
<reference evidence="1" key="2">
    <citation type="submission" date="2022-01" db="EMBL/GenBank/DDBJ databases">
        <authorList>
            <person name="Yamashiro T."/>
            <person name="Shiraishi A."/>
            <person name="Satake H."/>
            <person name="Nakayama K."/>
        </authorList>
    </citation>
    <scope>NUCLEOTIDE SEQUENCE</scope>
</reference>